<gene>
    <name evidence="3" type="ORF">AWH48_02495</name>
</gene>
<name>A0A177KXN6_9BACI</name>
<dbReference type="Pfam" id="PF00395">
    <property type="entry name" value="SLH"/>
    <property type="match status" value="1"/>
</dbReference>
<dbReference type="Proteomes" id="UP000077271">
    <property type="component" value="Unassembled WGS sequence"/>
</dbReference>
<keyword evidence="1" id="KW-0732">Signal</keyword>
<proteinExistence type="predicted"/>
<accession>A0A177KXN6</accession>
<dbReference type="PROSITE" id="PS51272">
    <property type="entry name" value="SLH"/>
    <property type="match status" value="1"/>
</dbReference>
<evidence type="ECO:0000313" key="4">
    <source>
        <dbReference type="Proteomes" id="UP000077271"/>
    </source>
</evidence>
<dbReference type="EMBL" id="LQWZ01000012">
    <property type="protein sequence ID" value="OAH57896.1"/>
    <property type="molecule type" value="Genomic_DNA"/>
</dbReference>
<feature type="domain" description="SLH" evidence="2">
    <location>
        <begin position="21"/>
        <end position="65"/>
    </location>
</feature>
<evidence type="ECO:0000259" key="2">
    <source>
        <dbReference type="PROSITE" id="PS51272"/>
    </source>
</evidence>
<dbReference type="OrthoDB" id="5845122at2"/>
<evidence type="ECO:0000313" key="3">
    <source>
        <dbReference type="EMBL" id="OAH57896.1"/>
    </source>
</evidence>
<dbReference type="InterPro" id="IPR001119">
    <property type="entry name" value="SLH_dom"/>
</dbReference>
<comment type="caution">
    <text evidence="3">The sequence shown here is derived from an EMBL/GenBank/DDBJ whole genome shotgun (WGS) entry which is preliminary data.</text>
</comment>
<dbReference type="AlphaFoldDB" id="A0A177KXN6"/>
<organism evidence="3 4">
    <name type="scientific">Domibacillus aminovorans</name>
    <dbReference type="NCBI Taxonomy" id="29332"/>
    <lineage>
        <taxon>Bacteria</taxon>
        <taxon>Bacillati</taxon>
        <taxon>Bacillota</taxon>
        <taxon>Bacilli</taxon>
        <taxon>Bacillales</taxon>
        <taxon>Bacillaceae</taxon>
        <taxon>Domibacillus</taxon>
    </lineage>
</organism>
<reference evidence="3 4" key="1">
    <citation type="submission" date="2016-01" db="EMBL/GenBank/DDBJ databases">
        <title>Investigation of taxonomic status of Bacillus aminovorans.</title>
        <authorList>
            <person name="Verma A."/>
            <person name="Pal Y."/>
            <person name="Krishnamurthi S."/>
        </authorList>
    </citation>
    <scope>NUCLEOTIDE SEQUENCE [LARGE SCALE GENOMIC DNA]</scope>
    <source>
        <strain evidence="3 4">DSM 4337</strain>
    </source>
</reference>
<evidence type="ECO:0000256" key="1">
    <source>
        <dbReference type="ARBA" id="ARBA00022729"/>
    </source>
</evidence>
<sequence>MTRAAAAVMIGRALKLDGAKRKTAFKDVNATNFASGSIDSAVKSGIISGYPDHTFKPGEAVTRGQ</sequence>
<protein>
    <recommendedName>
        <fullName evidence="2">SLH domain-containing protein</fullName>
    </recommendedName>
</protein>